<feature type="compositionally biased region" description="Polar residues" evidence="1">
    <location>
        <begin position="292"/>
        <end position="301"/>
    </location>
</feature>
<accession>A0ABD0LCS3</accession>
<name>A0ABD0LCS3_9CAEN</name>
<reference evidence="2 3" key="1">
    <citation type="journal article" date="2023" name="Sci. Data">
        <title>Genome assembly of the Korean intertidal mud-creeper Batillaria attramentaria.</title>
        <authorList>
            <person name="Patra A.K."/>
            <person name="Ho P.T."/>
            <person name="Jun S."/>
            <person name="Lee S.J."/>
            <person name="Kim Y."/>
            <person name="Won Y.J."/>
        </authorList>
    </citation>
    <scope>NUCLEOTIDE SEQUENCE [LARGE SCALE GENOMIC DNA]</scope>
    <source>
        <strain evidence="2">Wonlab-2016</strain>
    </source>
</reference>
<feature type="region of interest" description="Disordered" evidence="1">
    <location>
        <begin position="153"/>
        <end position="190"/>
    </location>
</feature>
<evidence type="ECO:0000256" key="1">
    <source>
        <dbReference type="SAM" id="MobiDB-lite"/>
    </source>
</evidence>
<feature type="region of interest" description="Disordered" evidence="1">
    <location>
        <begin position="281"/>
        <end position="313"/>
    </location>
</feature>
<proteinExistence type="predicted"/>
<feature type="compositionally biased region" description="Basic residues" evidence="1">
    <location>
        <begin position="611"/>
        <end position="625"/>
    </location>
</feature>
<protein>
    <submittedName>
        <fullName evidence="2">Uncharacterized protein</fullName>
    </submittedName>
</protein>
<feature type="region of interest" description="Disordered" evidence="1">
    <location>
        <begin position="597"/>
        <end position="625"/>
    </location>
</feature>
<feature type="compositionally biased region" description="Low complexity" evidence="1">
    <location>
        <begin position="164"/>
        <end position="186"/>
    </location>
</feature>
<dbReference type="EMBL" id="JACVVK020000060">
    <property type="protein sequence ID" value="KAK7497175.1"/>
    <property type="molecule type" value="Genomic_DNA"/>
</dbReference>
<feature type="compositionally biased region" description="Polar residues" evidence="1">
    <location>
        <begin position="397"/>
        <end position="411"/>
    </location>
</feature>
<dbReference type="Proteomes" id="UP001519460">
    <property type="component" value="Unassembled WGS sequence"/>
</dbReference>
<keyword evidence="3" id="KW-1185">Reference proteome</keyword>
<gene>
    <name evidence="2" type="ORF">BaRGS_00011469</name>
</gene>
<sequence length="625" mass="65833">MLQPALASFPAAMTLATATLSSGQSGLYQSLVLPQISMESPITVSSSAGVCTLSTSALQSCTVGSTPGGIPSSLFSVLVPEVSRLSTAPGFGECSRRIPSCNVTASQWTAPGAVMHNNTTRQNPSAASEVQTGLDLGNGWKVVGLTPLIETLPQQPESLPTPSPGFVSPSNPVSSVNQSNSSTPSSTDSEQWKIVGLTSLNPGVGIGAADTPSAVRPVCLFGPQDIATSTVGTRLMEAPARAPLCGLQNLHPKPTSESTLKTCDWKIAGITTLPIPPIPAVSLQSAKPPETAESSTSGQKCSESSSASSEEPKWRVVGVTALPPPLPDKPTSLAAPVSVAAMATPVSTSTEGLTPLVGDGGWKVVGVVPLPQGGDVSVCKNTPCQEECHVASVKMSYGNSPSPQPKVSQNLAEPRGTPKKENKKHHPLSFLPNCSNQFRNAILKKNTVSTMLELKRAYQQKLRREGKLLVPAPSGLNIPVSRSKLVTHLKMQDSKHSAQVETDDKAVLSELYNSQLVCEVKQEPSAKPCDAYDSEVGQRREQTTEEKVSVLESWHVYNAERGELVMSDSGSSSDGVNLTAVDPWGVCTDDDMDDVADMMASKGEKKSLHSSSRKRKLSTPRKMVQ</sequence>
<feature type="region of interest" description="Disordered" evidence="1">
    <location>
        <begin position="395"/>
        <end position="429"/>
    </location>
</feature>
<evidence type="ECO:0000313" key="2">
    <source>
        <dbReference type="EMBL" id="KAK7497175.1"/>
    </source>
</evidence>
<evidence type="ECO:0000313" key="3">
    <source>
        <dbReference type="Proteomes" id="UP001519460"/>
    </source>
</evidence>
<organism evidence="2 3">
    <name type="scientific">Batillaria attramentaria</name>
    <dbReference type="NCBI Taxonomy" id="370345"/>
    <lineage>
        <taxon>Eukaryota</taxon>
        <taxon>Metazoa</taxon>
        <taxon>Spiralia</taxon>
        <taxon>Lophotrochozoa</taxon>
        <taxon>Mollusca</taxon>
        <taxon>Gastropoda</taxon>
        <taxon>Caenogastropoda</taxon>
        <taxon>Sorbeoconcha</taxon>
        <taxon>Cerithioidea</taxon>
        <taxon>Batillariidae</taxon>
        <taxon>Batillaria</taxon>
    </lineage>
</organism>
<dbReference type="AlphaFoldDB" id="A0ABD0LCS3"/>
<comment type="caution">
    <text evidence="2">The sequence shown here is derived from an EMBL/GenBank/DDBJ whole genome shotgun (WGS) entry which is preliminary data.</text>
</comment>